<evidence type="ECO:0000313" key="1">
    <source>
        <dbReference type="EMBL" id="GIH17704.1"/>
    </source>
</evidence>
<keyword evidence="2" id="KW-1185">Reference proteome</keyword>
<proteinExistence type="predicted"/>
<gene>
    <name evidence="1" type="ORF">Raf01_58760</name>
</gene>
<evidence type="ECO:0008006" key="3">
    <source>
        <dbReference type="Google" id="ProtNLM"/>
    </source>
</evidence>
<dbReference type="EMBL" id="BONZ01000056">
    <property type="protein sequence ID" value="GIH17704.1"/>
    <property type="molecule type" value="Genomic_DNA"/>
</dbReference>
<dbReference type="Gene3D" id="3.40.50.300">
    <property type="entry name" value="P-loop containing nucleotide triphosphate hydrolases"/>
    <property type="match status" value="1"/>
</dbReference>
<dbReference type="SUPFAM" id="SSF52540">
    <property type="entry name" value="P-loop containing nucleoside triphosphate hydrolases"/>
    <property type="match status" value="1"/>
</dbReference>
<accession>A0A8J3QVA0</accession>
<protein>
    <recommendedName>
        <fullName evidence="3">TmrB-like protein</fullName>
    </recommendedName>
</protein>
<comment type="caution">
    <text evidence="1">The sequence shown here is derived from an EMBL/GenBank/DDBJ whole genome shotgun (WGS) entry which is preliminary data.</text>
</comment>
<organism evidence="1 2">
    <name type="scientific">Rugosimonospora africana</name>
    <dbReference type="NCBI Taxonomy" id="556532"/>
    <lineage>
        <taxon>Bacteria</taxon>
        <taxon>Bacillati</taxon>
        <taxon>Actinomycetota</taxon>
        <taxon>Actinomycetes</taxon>
        <taxon>Micromonosporales</taxon>
        <taxon>Micromonosporaceae</taxon>
        <taxon>Rugosimonospora</taxon>
    </lineage>
</organism>
<evidence type="ECO:0000313" key="2">
    <source>
        <dbReference type="Proteomes" id="UP000642748"/>
    </source>
</evidence>
<name>A0A8J3QVA0_9ACTN</name>
<sequence length="183" mass="20236">MIVWINGAFAGGKTTLSEELHRRLPGAMPFDPEYVGYILTKWVPSPDSGDFQDIPLWRKLVAEFAIGMHSEYGRDLIVPMTLVNPGYREEIFGLIGKAGIPVLHVFLDVPADELRRRIDAQILTPDNPDQDAEARAFRHANVERCVAARDTLDEDTLILAGGEKTPSELADLVLAAMRDPAAD</sequence>
<dbReference type="RefSeq" id="WP_203921240.1">
    <property type="nucleotide sequence ID" value="NZ_BONZ01000056.1"/>
</dbReference>
<dbReference type="AlphaFoldDB" id="A0A8J3QVA0"/>
<dbReference type="Pfam" id="PF13671">
    <property type="entry name" value="AAA_33"/>
    <property type="match status" value="1"/>
</dbReference>
<reference evidence="1" key="1">
    <citation type="submission" date="2021-01" db="EMBL/GenBank/DDBJ databases">
        <title>Whole genome shotgun sequence of Rugosimonospora africana NBRC 104875.</title>
        <authorList>
            <person name="Komaki H."/>
            <person name="Tamura T."/>
        </authorList>
    </citation>
    <scope>NUCLEOTIDE SEQUENCE</scope>
    <source>
        <strain evidence="1">NBRC 104875</strain>
    </source>
</reference>
<dbReference type="InterPro" id="IPR027417">
    <property type="entry name" value="P-loop_NTPase"/>
</dbReference>
<dbReference type="Proteomes" id="UP000642748">
    <property type="component" value="Unassembled WGS sequence"/>
</dbReference>